<evidence type="ECO:0000313" key="10">
    <source>
        <dbReference type="Proteomes" id="UP001140206"/>
    </source>
</evidence>
<evidence type="ECO:0000313" key="9">
    <source>
        <dbReference type="EMBL" id="KAJ4788847.1"/>
    </source>
</evidence>
<dbReference type="PROSITE" id="PS50927">
    <property type="entry name" value="BULB_LECTIN"/>
    <property type="match status" value="1"/>
</dbReference>
<comment type="subcellular location">
    <subcellularLocation>
        <location evidence="1">Membrane</location>
        <topology evidence="1">Single-pass type I membrane protein</topology>
    </subcellularLocation>
</comment>
<dbReference type="SMART" id="SM00108">
    <property type="entry name" value="B_lectin"/>
    <property type="match status" value="1"/>
</dbReference>
<name>A0AAV8FD17_9POAL</name>
<feature type="chain" id="PRO_5044716368" description="non-specific serine/threonine protein kinase" evidence="6">
    <location>
        <begin position="21"/>
        <end position="150"/>
    </location>
</feature>
<dbReference type="AlphaFoldDB" id="A0AAV8FD17"/>
<dbReference type="Proteomes" id="UP001140206">
    <property type="component" value="Chromosome 3"/>
</dbReference>
<dbReference type="EC" id="2.7.11.1" evidence="2"/>
<protein>
    <recommendedName>
        <fullName evidence="2">non-specific serine/threonine protein kinase</fullName>
        <ecNumber evidence="2">2.7.11.1</ecNumber>
    </recommendedName>
</protein>
<dbReference type="GO" id="GO:0004674">
    <property type="term" value="F:protein serine/threonine kinase activity"/>
    <property type="evidence" value="ECO:0007669"/>
    <property type="project" value="UniProtKB-EC"/>
</dbReference>
<organism evidence="9 10">
    <name type="scientific">Rhynchospora pubera</name>
    <dbReference type="NCBI Taxonomy" id="906938"/>
    <lineage>
        <taxon>Eukaryota</taxon>
        <taxon>Viridiplantae</taxon>
        <taxon>Streptophyta</taxon>
        <taxon>Embryophyta</taxon>
        <taxon>Tracheophyta</taxon>
        <taxon>Spermatophyta</taxon>
        <taxon>Magnoliopsida</taxon>
        <taxon>Liliopsida</taxon>
        <taxon>Poales</taxon>
        <taxon>Cyperaceae</taxon>
        <taxon>Cyperoideae</taxon>
        <taxon>Rhynchosporeae</taxon>
        <taxon>Rhynchospora</taxon>
    </lineage>
</organism>
<dbReference type="EMBL" id="JAMFTS010000002">
    <property type="protein sequence ID" value="KAJ4788847.1"/>
    <property type="molecule type" value="Genomic_DNA"/>
</dbReference>
<dbReference type="GO" id="GO:0051707">
    <property type="term" value="P:response to other organism"/>
    <property type="evidence" value="ECO:0007669"/>
    <property type="project" value="UniProtKB-ARBA"/>
</dbReference>
<keyword evidence="3" id="KW-0675">Receptor</keyword>
<evidence type="ECO:0000259" key="7">
    <source>
        <dbReference type="PROSITE" id="PS50927"/>
    </source>
</evidence>
<comment type="catalytic activity">
    <reaction evidence="4">
        <text>L-threonyl-[protein] + ATP = O-phospho-L-threonyl-[protein] + ADP + H(+)</text>
        <dbReference type="Rhea" id="RHEA:46608"/>
        <dbReference type="Rhea" id="RHEA-COMP:11060"/>
        <dbReference type="Rhea" id="RHEA-COMP:11605"/>
        <dbReference type="ChEBI" id="CHEBI:15378"/>
        <dbReference type="ChEBI" id="CHEBI:30013"/>
        <dbReference type="ChEBI" id="CHEBI:30616"/>
        <dbReference type="ChEBI" id="CHEBI:61977"/>
        <dbReference type="ChEBI" id="CHEBI:456216"/>
        <dbReference type="EC" id="2.7.11.1"/>
    </reaction>
</comment>
<feature type="domain" description="Bulb-type lectin" evidence="7">
    <location>
        <begin position="32"/>
        <end position="148"/>
    </location>
</feature>
<comment type="caution">
    <text evidence="9">The sequence shown here is derived from an EMBL/GenBank/DDBJ whole genome shotgun (WGS) entry which is preliminary data.</text>
</comment>
<evidence type="ECO:0000256" key="6">
    <source>
        <dbReference type="SAM" id="SignalP"/>
    </source>
</evidence>
<proteinExistence type="predicted"/>
<dbReference type="Proteomes" id="UP001140206">
    <property type="component" value="Chromosome 2"/>
</dbReference>
<feature type="signal peptide" evidence="6">
    <location>
        <begin position="1"/>
        <end position="20"/>
    </location>
</feature>
<comment type="catalytic activity">
    <reaction evidence="5">
        <text>L-seryl-[protein] + ATP = O-phospho-L-seryl-[protein] + ADP + H(+)</text>
        <dbReference type="Rhea" id="RHEA:17989"/>
        <dbReference type="Rhea" id="RHEA-COMP:9863"/>
        <dbReference type="Rhea" id="RHEA-COMP:11604"/>
        <dbReference type="ChEBI" id="CHEBI:15378"/>
        <dbReference type="ChEBI" id="CHEBI:29999"/>
        <dbReference type="ChEBI" id="CHEBI:30616"/>
        <dbReference type="ChEBI" id="CHEBI:83421"/>
        <dbReference type="ChEBI" id="CHEBI:456216"/>
        <dbReference type="EC" id="2.7.11.1"/>
    </reaction>
</comment>
<sequence length="150" mass="16753">MASSFAFLLTSLLLLPAALSLDAPVWDYFNRGPALLREQVLTKGQYLQSENCKFQLQFDCSLALYDFTKSSKPTWQPYIANGGYGVNCELKLKSDGNLVLFKDGNINDILWESKTSTSQYSYPLLILQDDCNAVVYGAWPAGEAINKISY</sequence>
<dbReference type="EMBL" id="JAMFTS010000003">
    <property type="protein sequence ID" value="KAJ4770126.1"/>
    <property type="molecule type" value="Genomic_DNA"/>
</dbReference>
<dbReference type="GO" id="GO:0016020">
    <property type="term" value="C:membrane"/>
    <property type="evidence" value="ECO:0007669"/>
    <property type="project" value="UniProtKB-SubCell"/>
</dbReference>
<accession>A0AAV8FD17</accession>
<evidence type="ECO:0000256" key="4">
    <source>
        <dbReference type="ARBA" id="ARBA00047899"/>
    </source>
</evidence>
<evidence type="ECO:0000256" key="3">
    <source>
        <dbReference type="ARBA" id="ARBA00023170"/>
    </source>
</evidence>
<evidence type="ECO:0000313" key="8">
    <source>
        <dbReference type="EMBL" id="KAJ4770126.1"/>
    </source>
</evidence>
<reference evidence="9" key="1">
    <citation type="submission" date="2022-08" db="EMBL/GenBank/DDBJ databases">
        <authorList>
            <person name="Marques A."/>
        </authorList>
    </citation>
    <scope>NUCLEOTIDE SEQUENCE</scope>
    <source>
        <strain evidence="9">RhyPub2mFocal</strain>
        <tissue evidence="9">Leaves</tissue>
    </source>
</reference>
<evidence type="ECO:0000256" key="2">
    <source>
        <dbReference type="ARBA" id="ARBA00012513"/>
    </source>
</evidence>
<evidence type="ECO:0000256" key="5">
    <source>
        <dbReference type="ARBA" id="ARBA00048679"/>
    </source>
</evidence>
<keyword evidence="6" id="KW-0732">Signal</keyword>
<dbReference type="InterPro" id="IPR036426">
    <property type="entry name" value="Bulb-type_lectin_dom_sf"/>
</dbReference>
<dbReference type="Gene3D" id="2.90.10.10">
    <property type="entry name" value="Bulb-type lectin domain"/>
    <property type="match status" value="1"/>
</dbReference>
<keyword evidence="10" id="KW-1185">Reference proteome</keyword>
<dbReference type="SUPFAM" id="SSF51110">
    <property type="entry name" value="alpha-D-mannose-specific plant lectins"/>
    <property type="match status" value="1"/>
</dbReference>
<dbReference type="InterPro" id="IPR001480">
    <property type="entry name" value="Bulb-type_lectin_dom"/>
</dbReference>
<gene>
    <name evidence="9" type="ORF">LUZ62_040093</name>
    <name evidence="8" type="ORF">LUZ62_054383</name>
</gene>
<evidence type="ECO:0000256" key="1">
    <source>
        <dbReference type="ARBA" id="ARBA00004479"/>
    </source>
</evidence>